<feature type="transmembrane region" description="Helical" evidence="1">
    <location>
        <begin position="31"/>
        <end position="59"/>
    </location>
</feature>
<dbReference type="InterPro" id="IPR032834">
    <property type="entry name" value="NatK-like_C"/>
</dbReference>
<dbReference type="EMBL" id="PKIB01000007">
    <property type="protein sequence ID" value="PLA53576.1"/>
    <property type="molecule type" value="Genomic_DNA"/>
</dbReference>
<dbReference type="Pfam" id="PF14501">
    <property type="entry name" value="HATPase_c_5"/>
    <property type="match status" value="1"/>
</dbReference>
<name>A0A2I1YFG3_STRMC</name>
<evidence type="ECO:0000259" key="2">
    <source>
        <dbReference type="Pfam" id="PF14501"/>
    </source>
</evidence>
<dbReference type="Proteomes" id="UP000235073">
    <property type="component" value="Unassembled WGS sequence"/>
</dbReference>
<dbReference type="GeneID" id="64019724"/>
<gene>
    <name evidence="3" type="ORF">CYK21_08505</name>
</gene>
<reference evidence="3 4" key="1">
    <citation type="submission" date="2017-12" db="EMBL/GenBank/DDBJ databases">
        <title>Phylogenetic diversity of female urinary microbiome.</title>
        <authorList>
            <person name="Thomas-White K."/>
            <person name="Wolfe A.J."/>
        </authorList>
    </citation>
    <scope>NUCLEOTIDE SEQUENCE [LARGE SCALE GENOMIC DNA]</scope>
    <source>
        <strain evidence="3 4">UMB0733</strain>
    </source>
</reference>
<feature type="transmembrane region" description="Helical" evidence="1">
    <location>
        <begin position="71"/>
        <end position="98"/>
    </location>
</feature>
<dbReference type="GO" id="GO:0042802">
    <property type="term" value="F:identical protein binding"/>
    <property type="evidence" value="ECO:0007669"/>
    <property type="project" value="TreeGrafter"/>
</dbReference>
<proteinExistence type="predicted"/>
<feature type="transmembrane region" description="Helical" evidence="1">
    <location>
        <begin position="110"/>
        <end position="130"/>
    </location>
</feature>
<dbReference type="PANTHER" id="PTHR40448">
    <property type="entry name" value="TWO-COMPONENT SENSOR HISTIDINE KINASE"/>
    <property type="match status" value="1"/>
</dbReference>
<feature type="transmembrane region" description="Helical" evidence="1">
    <location>
        <begin position="150"/>
        <end position="169"/>
    </location>
</feature>
<dbReference type="SUPFAM" id="SSF55874">
    <property type="entry name" value="ATPase domain of HSP90 chaperone/DNA topoisomerase II/histidine kinase"/>
    <property type="match status" value="1"/>
</dbReference>
<feature type="domain" description="Sensor histidine kinase NatK-like C-terminal" evidence="2">
    <location>
        <begin position="329"/>
        <end position="430"/>
    </location>
</feature>
<organism evidence="3 4">
    <name type="scientific">Streptococcus macedonicus</name>
    <name type="common">Streptococcus gallolyticus macedonicus</name>
    <dbReference type="NCBI Taxonomy" id="59310"/>
    <lineage>
        <taxon>Bacteria</taxon>
        <taxon>Bacillati</taxon>
        <taxon>Bacillota</taxon>
        <taxon>Bacilli</taxon>
        <taxon>Lactobacillales</taxon>
        <taxon>Streptococcaceae</taxon>
        <taxon>Streptococcus</taxon>
    </lineage>
</organism>
<feature type="transmembrane region" description="Helical" evidence="1">
    <location>
        <begin position="181"/>
        <end position="200"/>
    </location>
</feature>
<dbReference type="RefSeq" id="WP_003066569.1">
    <property type="nucleotide sequence ID" value="NZ_PKIB01000007.1"/>
</dbReference>
<comment type="caution">
    <text evidence="3">The sequence shown here is derived from an EMBL/GenBank/DDBJ whole genome shotgun (WGS) entry which is preliminary data.</text>
</comment>
<evidence type="ECO:0000256" key="1">
    <source>
        <dbReference type="SAM" id="Phobius"/>
    </source>
</evidence>
<protein>
    <submittedName>
        <fullName evidence="3">GHKL domain-containing protein</fullName>
    </submittedName>
</protein>
<sequence length="435" mass="51213">MSDYLSELAYYPVIMLIYSNVRGEKLKLWEIVTIAVAFFVIDFTWFYTIIGRILILMFLSYLRDKTLPFSLYVFYGSIPWVIESAFKRIISFFIIPFFNFSYTDLDKNNLLFVIVEFSIILMYFMMVQLFKINFQTFIALSEIKNLRKKLIFTDLTMMFYYVMIEFLTGMEVYGGVPNLVYRQWLVVLYFTFFTLMLFYMNRSYQNWLEKEVSLAREQELHSLSVYSKQIEGLYEELRAFRHDYANILASLKEGIDQNDMSMVRNIYNAVLEDSGKFIQHSRFNIGRLTNIDNDAIKSLLSAEFLEAESHHIEVELEVKDKIGTPDIPLLDYVRLVSILCDNAIEAAIEAEKPAMIIACFYQGDDYLLIIDNTTKEERVPVELIYQKNYSSKGFGRGVGLKTVNQMLKKYPNMSVQTSSKNYHFRQTIRIKKSFD</sequence>
<keyword evidence="1" id="KW-1133">Transmembrane helix</keyword>
<dbReference type="Gene3D" id="3.30.565.10">
    <property type="entry name" value="Histidine kinase-like ATPase, C-terminal domain"/>
    <property type="match status" value="1"/>
</dbReference>
<keyword evidence="1" id="KW-0472">Membrane</keyword>
<dbReference type="AlphaFoldDB" id="A0A2I1YFG3"/>
<keyword evidence="1" id="KW-0812">Transmembrane</keyword>
<dbReference type="PANTHER" id="PTHR40448:SF1">
    <property type="entry name" value="TWO-COMPONENT SENSOR HISTIDINE KINASE"/>
    <property type="match status" value="1"/>
</dbReference>
<evidence type="ECO:0000313" key="4">
    <source>
        <dbReference type="Proteomes" id="UP000235073"/>
    </source>
</evidence>
<evidence type="ECO:0000313" key="3">
    <source>
        <dbReference type="EMBL" id="PLA53576.1"/>
    </source>
</evidence>
<dbReference type="InterPro" id="IPR036890">
    <property type="entry name" value="HATPase_C_sf"/>
</dbReference>
<accession>A0A2I1YFG3</accession>